<protein>
    <submittedName>
        <fullName evidence="2">Sodium/glutamate symporter</fullName>
    </submittedName>
</protein>
<keyword evidence="1" id="KW-0472">Membrane</keyword>
<gene>
    <name evidence="2" type="ORF">ACFPRA_04510</name>
</gene>
<organism evidence="2 3">
    <name type="scientific">Sporosarcina soli</name>
    <dbReference type="NCBI Taxonomy" id="334736"/>
    <lineage>
        <taxon>Bacteria</taxon>
        <taxon>Bacillati</taxon>
        <taxon>Bacillota</taxon>
        <taxon>Bacilli</taxon>
        <taxon>Bacillales</taxon>
        <taxon>Caryophanaceae</taxon>
        <taxon>Sporosarcina</taxon>
    </lineage>
</organism>
<feature type="transmembrane region" description="Helical" evidence="1">
    <location>
        <begin position="64"/>
        <end position="83"/>
    </location>
</feature>
<reference evidence="3" key="1">
    <citation type="journal article" date="2019" name="Int. J. Syst. Evol. Microbiol.">
        <title>The Global Catalogue of Microorganisms (GCM) 10K type strain sequencing project: providing services to taxonomists for standard genome sequencing and annotation.</title>
        <authorList>
            <consortium name="The Broad Institute Genomics Platform"/>
            <consortium name="The Broad Institute Genome Sequencing Center for Infectious Disease"/>
            <person name="Wu L."/>
            <person name="Ma J."/>
        </authorList>
    </citation>
    <scope>NUCLEOTIDE SEQUENCE [LARGE SCALE GENOMIC DNA]</scope>
    <source>
        <strain evidence="3">CGMCC 4.1434</strain>
    </source>
</reference>
<feature type="transmembrane region" description="Helical" evidence="1">
    <location>
        <begin position="6"/>
        <end position="24"/>
    </location>
</feature>
<keyword evidence="1" id="KW-0812">Transmembrane</keyword>
<keyword evidence="1" id="KW-1133">Transmembrane helix</keyword>
<feature type="transmembrane region" description="Helical" evidence="1">
    <location>
        <begin position="389"/>
        <end position="410"/>
    </location>
</feature>
<keyword evidence="3" id="KW-1185">Reference proteome</keyword>
<accession>A0ABW0TFG5</accession>
<dbReference type="PANTHER" id="PTHR36178">
    <property type="entry name" value="SLR0625 PROTEIN"/>
    <property type="match status" value="1"/>
</dbReference>
<name>A0ABW0TFG5_9BACL</name>
<feature type="transmembrane region" description="Helical" evidence="1">
    <location>
        <begin position="36"/>
        <end position="58"/>
    </location>
</feature>
<dbReference type="EMBL" id="JBHSNO010000005">
    <property type="protein sequence ID" value="MFC5588131.1"/>
    <property type="molecule type" value="Genomic_DNA"/>
</dbReference>
<dbReference type="PANTHER" id="PTHR36178:SF1">
    <property type="entry name" value="SODIUM_GLUTAMATE SYMPORTER"/>
    <property type="match status" value="1"/>
</dbReference>
<feature type="transmembrane region" description="Helical" evidence="1">
    <location>
        <begin position="321"/>
        <end position="344"/>
    </location>
</feature>
<feature type="transmembrane region" description="Helical" evidence="1">
    <location>
        <begin position="233"/>
        <end position="251"/>
    </location>
</feature>
<dbReference type="InterPro" id="IPR004445">
    <property type="entry name" value="GltS"/>
</dbReference>
<feature type="transmembrane region" description="Helical" evidence="1">
    <location>
        <begin position="165"/>
        <end position="185"/>
    </location>
</feature>
<feature type="transmembrane region" description="Helical" evidence="1">
    <location>
        <begin position="356"/>
        <end position="377"/>
    </location>
</feature>
<dbReference type="RefSeq" id="WP_381431168.1">
    <property type="nucleotide sequence ID" value="NZ_JBHSNO010000005.1"/>
</dbReference>
<feature type="transmembrane region" description="Helical" evidence="1">
    <location>
        <begin position="417"/>
        <end position="435"/>
    </location>
</feature>
<dbReference type="Proteomes" id="UP001596109">
    <property type="component" value="Unassembled WGS sequence"/>
</dbReference>
<feature type="transmembrane region" description="Helical" evidence="1">
    <location>
        <begin position="257"/>
        <end position="276"/>
    </location>
</feature>
<proteinExistence type="predicted"/>
<evidence type="ECO:0000313" key="3">
    <source>
        <dbReference type="Proteomes" id="UP001596109"/>
    </source>
</evidence>
<evidence type="ECO:0000256" key="1">
    <source>
        <dbReference type="SAM" id="Phobius"/>
    </source>
</evidence>
<comment type="caution">
    <text evidence="2">The sequence shown here is derived from an EMBL/GenBank/DDBJ whole genome shotgun (WGS) entry which is preliminary data.</text>
</comment>
<feature type="transmembrane region" description="Helical" evidence="1">
    <location>
        <begin position="104"/>
        <end position="125"/>
    </location>
</feature>
<sequence length="457" mass="49808">MEFLPWTLFTDLGLIALLLLLGTIIRAKVKLIQRIFLPASIIAGILGLALGPNGFNIIPFSGQIAAYPGILNAMIFGALPLISPKVEWRKISNRVGRMWSYSQIPLLFMWGAGLLFSLVLLNPIWNDLHAGFGLILAAGFVGGHGTAAAIGDAFSQYGWEGATSLAMTSATVGILSAILIGLVWIKRGSMKGDTKYLTSFDKLPKELKTGLIPQNSRKKTEVDTVSSMSVDPLIFHASLIIGIAFIAYYLSGVGMSILPNIAIPIFSVAFLIGLAVRKILSVTKTEDYFSKDLIGRISGGAADLLVAFGIASISLPVVVQYIVPLSILFAFGLFIAWFQFFVLSPRFFQEHWFERGIFTWGWTTGAVAMGIALLRIVDPDLKSNTLDDFGLAFIAIAPVELMIITLAPIMVVNSQSWLFITLTLGFTFIIMIIAMRNGWFRLQLNAKITKGAHEVSK</sequence>
<dbReference type="Pfam" id="PF03616">
    <property type="entry name" value="Glt_symporter"/>
    <property type="match status" value="1"/>
</dbReference>
<evidence type="ECO:0000313" key="2">
    <source>
        <dbReference type="EMBL" id="MFC5588131.1"/>
    </source>
</evidence>